<proteinExistence type="predicted"/>
<comment type="caution">
    <text evidence="1">The sequence shown here is derived from an EMBL/GenBank/DDBJ whole genome shotgun (WGS) entry which is preliminary data.</text>
</comment>
<dbReference type="RefSeq" id="WP_096257533.1">
    <property type="nucleotide sequence ID" value="NZ_BMKX01000011.1"/>
</dbReference>
<organism evidence="1 2">
    <name type="scientific">Glutamicibacter ardleyensis</name>
    <dbReference type="NCBI Taxonomy" id="225894"/>
    <lineage>
        <taxon>Bacteria</taxon>
        <taxon>Bacillati</taxon>
        <taxon>Actinomycetota</taxon>
        <taxon>Actinomycetes</taxon>
        <taxon>Micrococcales</taxon>
        <taxon>Micrococcaceae</taxon>
        <taxon>Glutamicibacter</taxon>
    </lineage>
</organism>
<evidence type="ECO:0000313" key="2">
    <source>
        <dbReference type="Proteomes" id="UP000606115"/>
    </source>
</evidence>
<evidence type="ECO:0008006" key="3">
    <source>
        <dbReference type="Google" id="ProtNLM"/>
    </source>
</evidence>
<dbReference type="GeneID" id="303305686"/>
<reference evidence="2" key="1">
    <citation type="journal article" date="2019" name="Int. J. Syst. Evol. Microbiol.">
        <title>The Global Catalogue of Microorganisms (GCM) 10K type strain sequencing project: providing services to taxonomists for standard genome sequencing and annotation.</title>
        <authorList>
            <consortium name="The Broad Institute Genomics Platform"/>
            <consortium name="The Broad Institute Genome Sequencing Center for Infectious Disease"/>
            <person name="Wu L."/>
            <person name="Ma J."/>
        </authorList>
    </citation>
    <scope>NUCLEOTIDE SEQUENCE [LARGE SCALE GENOMIC DNA]</scope>
    <source>
        <strain evidence="2">CGMCC 1.3685</strain>
    </source>
</reference>
<evidence type="ECO:0000313" key="1">
    <source>
        <dbReference type="EMBL" id="GGJ71925.1"/>
    </source>
</evidence>
<accession>A0ABQ2DTK8</accession>
<dbReference type="Proteomes" id="UP000606115">
    <property type="component" value="Unassembled WGS sequence"/>
</dbReference>
<sequence>MSGNATPLPQWTESYALLRDRIATFPSTGQLRSVDINGEDPELLRYWPTSGWSPSSEYRRLILLGAPNTEVAESLKAAGWNETSAMNLLAAKPDDVEQVVKLAETSSVFEAPMDNYDVVEVAEFDRPVARGRMHYGSTYGLLSDPDLQAPTNPDLVRRAVLANFAGAAYSHGLPWILLVASADQLGSMTEGWSKATSISIWQQS</sequence>
<protein>
    <recommendedName>
        <fullName evidence="3">Nitroreductase domain-containing protein</fullName>
    </recommendedName>
</protein>
<dbReference type="EMBL" id="BMKX01000011">
    <property type="protein sequence ID" value="GGJ71925.1"/>
    <property type="molecule type" value="Genomic_DNA"/>
</dbReference>
<name>A0ABQ2DTK8_9MICC</name>
<gene>
    <name evidence="1" type="ORF">GCM10007173_33530</name>
</gene>
<keyword evidence="2" id="KW-1185">Reference proteome</keyword>